<reference evidence="2" key="1">
    <citation type="submission" date="2017-06" db="EMBL/GenBank/DDBJ databases">
        <title>Capnocytophaga spp. assemblies.</title>
        <authorList>
            <person name="Gulvik C.A."/>
        </authorList>
    </citation>
    <scope>NUCLEOTIDE SEQUENCE [LARGE SCALE GENOMIC DNA]</scope>
    <source>
        <strain evidence="2">H1496</strain>
    </source>
</reference>
<accession>A0A250FKU6</accession>
<sequence length="83" mass="9853">MKILKPIKTKKDLFSLYLSQYSEKNIRAYINDIIQQYRPKANAYCKNVSRQEFLTFVELYGLPNGYTLSEELQNEIKTRTLKV</sequence>
<dbReference type="AlphaFoldDB" id="A0A250FKU6"/>
<proteinExistence type="predicted"/>
<gene>
    <name evidence="1" type="ORF">CGC50_00170</name>
</gene>
<evidence type="ECO:0000313" key="2">
    <source>
        <dbReference type="Proteomes" id="UP000217250"/>
    </source>
</evidence>
<organism evidence="1 2">
    <name type="scientific">Capnocytophaga gingivalis</name>
    <dbReference type="NCBI Taxonomy" id="1017"/>
    <lineage>
        <taxon>Bacteria</taxon>
        <taxon>Pseudomonadati</taxon>
        <taxon>Bacteroidota</taxon>
        <taxon>Flavobacteriia</taxon>
        <taxon>Flavobacteriales</taxon>
        <taxon>Flavobacteriaceae</taxon>
        <taxon>Capnocytophaga</taxon>
    </lineage>
</organism>
<name>A0A250FKU6_9FLAO</name>
<evidence type="ECO:0000313" key="1">
    <source>
        <dbReference type="EMBL" id="ATA85704.1"/>
    </source>
</evidence>
<dbReference type="GeneID" id="84806981"/>
<dbReference type="EMBL" id="CP022386">
    <property type="protein sequence ID" value="ATA85704.1"/>
    <property type="molecule type" value="Genomic_DNA"/>
</dbReference>
<dbReference type="KEGG" id="cgh:CGC50_00170"/>
<dbReference type="Proteomes" id="UP000217250">
    <property type="component" value="Chromosome"/>
</dbReference>
<dbReference type="OrthoDB" id="1368412at2"/>
<dbReference type="RefSeq" id="WP_095909204.1">
    <property type="nucleotide sequence ID" value="NZ_CP022386.1"/>
</dbReference>
<protein>
    <submittedName>
        <fullName evidence="1">Uncharacterized protein</fullName>
    </submittedName>
</protein>